<dbReference type="Gene3D" id="3.40.1390.20">
    <property type="entry name" value="HprK N-terminal domain-like"/>
    <property type="match status" value="1"/>
</dbReference>
<dbReference type="SUPFAM" id="SSF75138">
    <property type="entry name" value="HprK N-terminal domain-like"/>
    <property type="match status" value="1"/>
</dbReference>
<dbReference type="OrthoDB" id="67445at2759"/>
<comment type="pathway">
    <text evidence="1">Metabolic intermediate biosynthesis; acetyl-CoA biosynthesis; acetyl-CoA from acetate: step 2/2.</text>
</comment>
<accession>W4HBJ2</accession>
<organism evidence="9">
    <name type="scientific">Aphanomyces astaci</name>
    <name type="common">Crayfish plague agent</name>
    <dbReference type="NCBI Taxonomy" id="112090"/>
    <lineage>
        <taxon>Eukaryota</taxon>
        <taxon>Sar</taxon>
        <taxon>Stramenopiles</taxon>
        <taxon>Oomycota</taxon>
        <taxon>Saprolegniomycetes</taxon>
        <taxon>Saprolegniales</taxon>
        <taxon>Verrucalvaceae</taxon>
        <taxon>Aphanomyces</taxon>
    </lineage>
</organism>
<dbReference type="InterPro" id="IPR028979">
    <property type="entry name" value="Ser_kin/Pase_Hpr-like_N_sf"/>
</dbReference>
<keyword evidence="5" id="KW-0012">Acyltransferase</keyword>
<evidence type="ECO:0000259" key="8">
    <source>
        <dbReference type="Pfam" id="PF07085"/>
    </source>
</evidence>
<evidence type="ECO:0000256" key="3">
    <source>
        <dbReference type="ARBA" id="ARBA00021528"/>
    </source>
</evidence>
<dbReference type="PANTHER" id="PTHR43356:SF3">
    <property type="entry name" value="PHOSPHATE ACETYLTRANSFERASE"/>
    <property type="match status" value="1"/>
</dbReference>
<dbReference type="EMBL" id="KI913114">
    <property type="protein sequence ID" value="ETV89307.1"/>
    <property type="molecule type" value="Genomic_DNA"/>
</dbReference>
<dbReference type="AlphaFoldDB" id="W4HBJ2"/>
<dbReference type="EC" id="2.3.1.8" evidence="2"/>
<feature type="domain" description="Phosphate acetyl/butaryl transferase" evidence="7">
    <location>
        <begin position="451"/>
        <end position="771"/>
    </location>
</feature>
<proteinExistence type="predicted"/>
<dbReference type="InterPro" id="IPR002505">
    <property type="entry name" value="PTA_PTB"/>
</dbReference>
<dbReference type="Pfam" id="PF01515">
    <property type="entry name" value="PTA_PTB"/>
    <property type="match status" value="1"/>
</dbReference>
<dbReference type="Pfam" id="PF13500">
    <property type="entry name" value="AAA_26"/>
    <property type="match status" value="1"/>
</dbReference>
<reference evidence="9" key="1">
    <citation type="submission" date="2013-12" db="EMBL/GenBank/DDBJ databases">
        <title>The Genome Sequence of Aphanomyces astaci APO3.</title>
        <authorList>
            <consortium name="The Broad Institute Genomics Platform"/>
            <person name="Russ C."/>
            <person name="Tyler B."/>
            <person name="van West P."/>
            <person name="Dieguez-Uribeondo J."/>
            <person name="Young S.K."/>
            <person name="Zeng Q."/>
            <person name="Gargeya S."/>
            <person name="Fitzgerald M."/>
            <person name="Abouelleil A."/>
            <person name="Alvarado L."/>
            <person name="Chapman S.B."/>
            <person name="Gainer-Dewar J."/>
            <person name="Goldberg J."/>
            <person name="Griggs A."/>
            <person name="Gujja S."/>
            <person name="Hansen M."/>
            <person name="Howarth C."/>
            <person name="Imamovic A."/>
            <person name="Ireland A."/>
            <person name="Larimer J."/>
            <person name="McCowan C."/>
            <person name="Murphy C."/>
            <person name="Pearson M."/>
            <person name="Poon T.W."/>
            <person name="Priest M."/>
            <person name="Roberts A."/>
            <person name="Saif S."/>
            <person name="Shea T."/>
            <person name="Sykes S."/>
            <person name="Wortman J."/>
            <person name="Nusbaum C."/>
            <person name="Birren B."/>
        </authorList>
    </citation>
    <scope>NUCLEOTIDE SEQUENCE [LARGE SCALE GENOMIC DNA]</scope>
    <source>
        <strain evidence="9">APO3</strain>
    </source>
</reference>
<dbReference type="NCBIfam" id="NF007233">
    <property type="entry name" value="PRK09653.1"/>
    <property type="match status" value="1"/>
</dbReference>
<evidence type="ECO:0000259" key="7">
    <source>
        <dbReference type="Pfam" id="PF01515"/>
    </source>
</evidence>
<dbReference type="RefSeq" id="XP_009821707.1">
    <property type="nucleotide sequence ID" value="XM_009823405.1"/>
</dbReference>
<evidence type="ECO:0000256" key="2">
    <source>
        <dbReference type="ARBA" id="ARBA00012707"/>
    </source>
</evidence>
<gene>
    <name evidence="9" type="ORF">H257_00637</name>
</gene>
<evidence type="ECO:0000313" key="9">
    <source>
        <dbReference type="EMBL" id="ETV89307.1"/>
    </source>
</evidence>
<dbReference type="InterPro" id="IPR042113">
    <property type="entry name" value="P_AcTrfase_dom1"/>
</dbReference>
<dbReference type="SUPFAM" id="SSF53659">
    <property type="entry name" value="Isocitrate/Isopropylmalate dehydrogenase-like"/>
    <property type="match status" value="1"/>
</dbReference>
<dbReference type="GeneID" id="20802633"/>
<dbReference type="InterPro" id="IPR004614">
    <property type="entry name" value="P_AcTrfase"/>
</dbReference>
<dbReference type="SUPFAM" id="SSF52540">
    <property type="entry name" value="P-loop containing nucleoside triphosphate hydrolases"/>
    <property type="match status" value="1"/>
</dbReference>
<dbReference type="PANTHER" id="PTHR43356">
    <property type="entry name" value="PHOSPHATE ACETYLTRANSFERASE"/>
    <property type="match status" value="1"/>
</dbReference>
<sequence length="779" mass="84923">MSHQFTTKSVASQSTMLRVRPFLSSRKAAITLLPRATTSRFFTDDATKKNDRLLVMTNGGVAKHSHLLLGLMNKLSYTFPSVGYFRPVAPNFHSTHGDHHVDLIRSEFKIKDEPYQLVGMTQADITHAHLEGDTDSVIDTMLSKFEYLREKHDFVVMEGAVLDTSPELSWELNVDIAKSLNAPVLLTVDADDLTVDPALHWTAAESVAWLADQITTRVLLAKDMAHAEGLTHVGTIVNRVKTDDALELRDLVHAQIKARGFDPTKLLGILPLDPVLNSKRLNEVVAQLHAKQLYGNPMSNSVVVTDGLMATTELKDLFKHINKHDDGLLVIVSSERTDVILGLLASRLSGALPQISGIILTNGGIPQNECQDILIGLAQIDKASVPIYSVELDSYRTAIALSKVTCDILPTSQNKIQQAYILFDTNVESDELLSHLIERTGGHGRTPKQFKHFLFEASRKADQHIVLTEGEDDRILQAADEVLRRGIARLTILGDVESINARAKTLRLDLSQATLLDPSKADKLATYADHYFEKRKSKGITPELAKETVGEATYFGTVMVDLDDADGMVSGVCHTTANTIRPALQLIKTRPDIPLVSSVFFMCLEHDVVLYGDCAVNTDPTAQQLAQIAVQSAESAVAFGIEPRVALLSYATGDSNKGPIIDKVREATKLAQSMAPGVSIYGPIQYDAATNPSIAKQKVKGLKQSEMEVAGHANVLVFPDLNTGNNTYKAVQQSTDCLAIGPMLQGLNKPVNDLSRGATVGDIVTTVALTAIQAKQSKN</sequence>
<dbReference type="GO" id="GO:0008959">
    <property type="term" value="F:phosphate acetyltransferase activity"/>
    <property type="evidence" value="ECO:0007669"/>
    <property type="project" value="UniProtKB-EC"/>
</dbReference>
<dbReference type="NCBIfam" id="TIGR00651">
    <property type="entry name" value="pta"/>
    <property type="match status" value="1"/>
</dbReference>
<dbReference type="Gene3D" id="3.40.50.10950">
    <property type="match status" value="1"/>
</dbReference>
<evidence type="ECO:0000256" key="5">
    <source>
        <dbReference type="ARBA" id="ARBA00023315"/>
    </source>
</evidence>
<dbReference type="InterPro" id="IPR010766">
    <property type="entry name" value="DRTGG"/>
</dbReference>
<evidence type="ECO:0000256" key="6">
    <source>
        <dbReference type="ARBA" id="ARBA00031108"/>
    </source>
</evidence>
<dbReference type="NCBIfam" id="NF004167">
    <property type="entry name" value="PRK05632.1"/>
    <property type="match status" value="1"/>
</dbReference>
<keyword evidence="4 9" id="KW-0808">Transferase</keyword>
<feature type="domain" description="DRTGG" evidence="8">
    <location>
        <begin position="283"/>
        <end position="402"/>
    </location>
</feature>
<dbReference type="VEuPathDB" id="FungiDB:H257_00637"/>
<dbReference type="STRING" id="112090.W4HBJ2"/>
<dbReference type="Gene3D" id="3.40.50.300">
    <property type="entry name" value="P-loop containing nucleotide triphosphate hydrolases"/>
    <property type="match status" value="1"/>
</dbReference>
<name>W4HBJ2_APHAT</name>
<dbReference type="Pfam" id="PF07085">
    <property type="entry name" value="DRTGG"/>
    <property type="match status" value="1"/>
</dbReference>
<dbReference type="InterPro" id="IPR050500">
    <property type="entry name" value="Phos_Acetyltrans/Butyryltrans"/>
</dbReference>
<evidence type="ECO:0000256" key="1">
    <source>
        <dbReference type="ARBA" id="ARBA00004989"/>
    </source>
</evidence>
<dbReference type="InterPro" id="IPR042112">
    <property type="entry name" value="P_AcTrfase_dom2"/>
</dbReference>
<dbReference type="Gene3D" id="3.40.50.10750">
    <property type="entry name" value="Isocitrate/Isopropylmalate dehydrogenase-like"/>
    <property type="match status" value="1"/>
</dbReference>
<dbReference type="InterPro" id="IPR027417">
    <property type="entry name" value="P-loop_NTPase"/>
</dbReference>
<evidence type="ECO:0000256" key="4">
    <source>
        <dbReference type="ARBA" id="ARBA00022679"/>
    </source>
</evidence>
<protein>
    <recommendedName>
        <fullName evidence="3">Phosphate acetyltransferase</fullName>
        <ecNumber evidence="2">2.3.1.8</ecNumber>
    </recommendedName>
    <alternativeName>
        <fullName evidence="6">Phosphotransacetylase</fullName>
    </alternativeName>
</protein>